<evidence type="ECO:0000259" key="1">
    <source>
        <dbReference type="PROSITE" id="PS51462"/>
    </source>
</evidence>
<comment type="caution">
    <text evidence="2">The sequence shown here is derived from an EMBL/GenBank/DDBJ whole genome shotgun (WGS) entry which is preliminary data.</text>
</comment>
<dbReference type="PROSITE" id="PS51462">
    <property type="entry name" value="NUDIX"/>
    <property type="match status" value="1"/>
</dbReference>
<dbReference type="Pfam" id="PF00293">
    <property type="entry name" value="NUDIX"/>
    <property type="match status" value="1"/>
</dbReference>
<dbReference type="SUPFAM" id="SSF55811">
    <property type="entry name" value="Nudix"/>
    <property type="match status" value="1"/>
</dbReference>
<dbReference type="InterPro" id="IPR000086">
    <property type="entry name" value="NUDIX_hydrolase_dom"/>
</dbReference>
<organism evidence="2 3">
    <name type="scientific">Streptomyces luteosporeus</name>
    <dbReference type="NCBI Taxonomy" id="173856"/>
    <lineage>
        <taxon>Bacteria</taxon>
        <taxon>Bacillati</taxon>
        <taxon>Actinomycetota</taxon>
        <taxon>Actinomycetes</taxon>
        <taxon>Kitasatosporales</taxon>
        <taxon>Streptomycetaceae</taxon>
        <taxon>Streptomyces</taxon>
    </lineage>
</organism>
<feature type="domain" description="Nudix hydrolase" evidence="1">
    <location>
        <begin position="16"/>
        <end position="142"/>
    </location>
</feature>
<accession>A0ABP6G2J3</accession>
<dbReference type="Proteomes" id="UP001500886">
    <property type="component" value="Unassembled WGS sequence"/>
</dbReference>
<dbReference type="InterPro" id="IPR015797">
    <property type="entry name" value="NUDIX_hydrolase-like_dom_sf"/>
</dbReference>
<dbReference type="RefSeq" id="WP_344433456.1">
    <property type="nucleotide sequence ID" value="NZ_BAAASL010000003.1"/>
</dbReference>
<dbReference type="Gene3D" id="3.90.79.10">
    <property type="entry name" value="Nucleoside Triphosphate Pyrophosphohydrolase"/>
    <property type="match status" value="1"/>
</dbReference>
<dbReference type="EMBL" id="BAAASL010000003">
    <property type="protein sequence ID" value="GAA2710287.1"/>
    <property type="molecule type" value="Genomic_DNA"/>
</dbReference>
<evidence type="ECO:0000313" key="2">
    <source>
        <dbReference type="EMBL" id="GAA2710287.1"/>
    </source>
</evidence>
<keyword evidence="3" id="KW-1185">Reference proteome</keyword>
<sequence>MATQWVPPEQYVKTLPMHAQYACFFFTDTEDRPLQLRCSVPATRGIWQWPGGNTDIEGESPFETAVRECKEETGIEFAGQPRLLAVFWQGPGEWPVAKVGFCFDGGRLTNEEIGKIRLDPDEHDLHAVRSMSEWAATMGMKEYQRLTAVLRARETGVPAYLELPAAGNGREP</sequence>
<gene>
    <name evidence="2" type="ORF">GCM10010315_09890</name>
</gene>
<reference evidence="3" key="1">
    <citation type="journal article" date="2019" name="Int. J. Syst. Evol. Microbiol.">
        <title>The Global Catalogue of Microorganisms (GCM) 10K type strain sequencing project: providing services to taxonomists for standard genome sequencing and annotation.</title>
        <authorList>
            <consortium name="The Broad Institute Genomics Platform"/>
            <consortium name="The Broad Institute Genome Sequencing Center for Infectious Disease"/>
            <person name="Wu L."/>
            <person name="Ma J."/>
        </authorList>
    </citation>
    <scope>NUCLEOTIDE SEQUENCE [LARGE SCALE GENOMIC DNA]</scope>
    <source>
        <strain evidence="3">JCM 4542</strain>
    </source>
</reference>
<name>A0ABP6G2J3_9ACTN</name>
<evidence type="ECO:0000313" key="3">
    <source>
        <dbReference type="Proteomes" id="UP001500886"/>
    </source>
</evidence>
<proteinExistence type="predicted"/>
<protein>
    <recommendedName>
        <fullName evidence="1">Nudix hydrolase domain-containing protein</fullName>
    </recommendedName>
</protein>